<sequence>MEDGRRNARPAPPARLLSAVAVVVALAGVAFGGWLIWGGQPLPASARNLAPTGEEGRLAADPLAIADFDSGLESYAYIRSWTDVEELQFLSRAEVDTYESGDAGAARVVVSSRRPEGKLIIAVVQMRDRAAAVEVADELDDLQFEAGFERRDPEPNTSVERQVEVFPLLGKSDSQERKPVARAHYVHGDLVVRMELHAKTAEDVTERFGGLLARQLKVLPADG</sequence>
<dbReference type="EMBL" id="JBHRZI010000011">
    <property type="protein sequence ID" value="MFC3892748.1"/>
    <property type="molecule type" value="Genomic_DNA"/>
</dbReference>
<evidence type="ECO:0000256" key="1">
    <source>
        <dbReference type="SAM" id="Phobius"/>
    </source>
</evidence>
<gene>
    <name evidence="2" type="ORF">ACFOWZ_14810</name>
</gene>
<protein>
    <recommendedName>
        <fullName evidence="4">Secreted protein</fullName>
    </recommendedName>
</protein>
<accession>A0ABV8BR36</accession>
<organism evidence="2 3">
    <name type="scientific">Lentzea rhizosphaerae</name>
    <dbReference type="NCBI Taxonomy" id="2041025"/>
    <lineage>
        <taxon>Bacteria</taxon>
        <taxon>Bacillati</taxon>
        <taxon>Actinomycetota</taxon>
        <taxon>Actinomycetes</taxon>
        <taxon>Pseudonocardiales</taxon>
        <taxon>Pseudonocardiaceae</taxon>
        <taxon>Lentzea</taxon>
    </lineage>
</organism>
<dbReference type="RefSeq" id="WP_382372566.1">
    <property type="nucleotide sequence ID" value="NZ_JBHRZI010000011.1"/>
</dbReference>
<keyword evidence="3" id="KW-1185">Reference proteome</keyword>
<keyword evidence="1" id="KW-1133">Transmembrane helix</keyword>
<evidence type="ECO:0000313" key="3">
    <source>
        <dbReference type="Proteomes" id="UP001595690"/>
    </source>
</evidence>
<dbReference type="Proteomes" id="UP001595690">
    <property type="component" value="Unassembled WGS sequence"/>
</dbReference>
<comment type="caution">
    <text evidence="2">The sequence shown here is derived from an EMBL/GenBank/DDBJ whole genome shotgun (WGS) entry which is preliminary data.</text>
</comment>
<evidence type="ECO:0008006" key="4">
    <source>
        <dbReference type="Google" id="ProtNLM"/>
    </source>
</evidence>
<reference evidence="3" key="1">
    <citation type="journal article" date="2019" name="Int. J. Syst. Evol. Microbiol.">
        <title>The Global Catalogue of Microorganisms (GCM) 10K type strain sequencing project: providing services to taxonomists for standard genome sequencing and annotation.</title>
        <authorList>
            <consortium name="The Broad Institute Genomics Platform"/>
            <consortium name="The Broad Institute Genome Sequencing Center for Infectious Disease"/>
            <person name="Wu L."/>
            <person name="Ma J."/>
        </authorList>
    </citation>
    <scope>NUCLEOTIDE SEQUENCE [LARGE SCALE GENOMIC DNA]</scope>
    <source>
        <strain evidence="3">CGMCC 4.7405</strain>
    </source>
</reference>
<feature type="transmembrane region" description="Helical" evidence="1">
    <location>
        <begin position="16"/>
        <end position="37"/>
    </location>
</feature>
<proteinExistence type="predicted"/>
<keyword evidence="1" id="KW-0812">Transmembrane</keyword>
<name>A0ABV8BR36_9PSEU</name>
<keyword evidence="1" id="KW-0472">Membrane</keyword>
<evidence type="ECO:0000313" key="2">
    <source>
        <dbReference type="EMBL" id="MFC3892748.1"/>
    </source>
</evidence>